<reference evidence="11" key="1">
    <citation type="journal article" date="2020" name="Stud. Mycol.">
        <title>101 Dothideomycetes genomes: a test case for predicting lifestyles and emergence of pathogens.</title>
        <authorList>
            <person name="Haridas S."/>
            <person name="Albert R."/>
            <person name="Binder M."/>
            <person name="Bloem J."/>
            <person name="Labutti K."/>
            <person name="Salamov A."/>
            <person name="Andreopoulos B."/>
            <person name="Baker S."/>
            <person name="Barry K."/>
            <person name="Bills G."/>
            <person name="Bluhm B."/>
            <person name="Cannon C."/>
            <person name="Castanera R."/>
            <person name="Culley D."/>
            <person name="Daum C."/>
            <person name="Ezra D."/>
            <person name="Gonzalez J."/>
            <person name="Henrissat B."/>
            <person name="Kuo A."/>
            <person name="Liang C."/>
            <person name="Lipzen A."/>
            <person name="Lutzoni F."/>
            <person name="Magnuson J."/>
            <person name="Mondo S."/>
            <person name="Nolan M."/>
            <person name="Ohm R."/>
            <person name="Pangilinan J."/>
            <person name="Park H.-J."/>
            <person name="Ramirez L."/>
            <person name="Alfaro M."/>
            <person name="Sun H."/>
            <person name="Tritt A."/>
            <person name="Yoshinaga Y."/>
            <person name="Zwiers L.-H."/>
            <person name="Turgeon B."/>
            <person name="Goodwin S."/>
            <person name="Spatafora J."/>
            <person name="Crous P."/>
            <person name="Grigoriev I."/>
        </authorList>
    </citation>
    <scope>NUCLEOTIDE SEQUENCE</scope>
    <source>
        <strain evidence="11">CBS 113979</strain>
    </source>
</reference>
<dbReference type="GO" id="GO:0005783">
    <property type="term" value="C:endoplasmic reticulum"/>
    <property type="evidence" value="ECO:0007669"/>
    <property type="project" value="TreeGrafter"/>
</dbReference>
<dbReference type="GO" id="GO:0071763">
    <property type="term" value="P:nuclear membrane organization"/>
    <property type="evidence" value="ECO:0007669"/>
    <property type="project" value="TreeGrafter"/>
</dbReference>
<evidence type="ECO:0000256" key="4">
    <source>
        <dbReference type="ARBA" id="ARBA00022989"/>
    </source>
</evidence>
<keyword evidence="6" id="KW-0539">Nucleus</keyword>
<evidence type="ECO:0000256" key="5">
    <source>
        <dbReference type="ARBA" id="ARBA00023136"/>
    </source>
</evidence>
<evidence type="ECO:0000256" key="8">
    <source>
        <dbReference type="SAM" id="Phobius"/>
    </source>
</evidence>
<evidence type="ECO:0000313" key="11">
    <source>
        <dbReference type="EMBL" id="KAF1985786.1"/>
    </source>
</evidence>
<feature type="transmembrane region" description="Helical" evidence="8">
    <location>
        <begin position="291"/>
        <end position="313"/>
    </location>
</feature>
<dbReference type="OrthoDB" id="2503928at2759"/>
<organism evidence="11 12">
    <name type="scientific">Aulographum hederae CBS 113979</name>
    <dbReference type="NCBI Taxonomy" id="1176131"/>
    <lineage>
        <taxon>Eukaryota</taxon>
        <taxon>Fungi</taxon>
        <taxon>Dikarya</taxon>
        <taxon>Ascomycota</taxon>
        <taxon>Pezizomycotina</taxon>
        <taxon>Dothideomycetes</taxon>
        <taxon>Pleosporomycetidae</taxon>
        <taxon>Aulographales</taxon>
        <taxon>Aulographaceae</taxon>
    </lineage>
</organism>
<accession>A0A6G1GXU7</accession>
<evidence type="ECO:0000259" key="9">
    <source>
        <dbReference type="Pfam" id="PF09402"/>
    </source>
</evidence>
<dbReference type="Proteomes" id="UP000800041">
    <property type="component" value="Unassembled WGS sequence"/>
</dbReference>
<feature type="compositionally biased region" description="Basic residues" evidence="7">
    <location>
        <begin position="94"/>
        <end position="103"/>
    </location>
</feature>
<dbReference type="GO" id="GO:0034399">
    <property type="term" value="C:nuclear periphery"/>
    <property type="evidence" value="ECO:0007669"/>
    <property type="project" value="TreeGrafter"/>
</dbReference>
<sequence length="681" mass="75556">MAIEMEEYLAPSFDPNSLTVANLRGILVAHSIAYPSSAKKTDLVGLFNEHVAPQGKKLLNVRARTKRSARGITDVPSTSTSVADEEEEPQTVSPKKRQSRRTTRVPVEDQDDIKPPWTSTSKKRSSSKHARTSDQGLEEERAARRTRHSTGTPRPRSVNYEQRQQADEESPFTTDNPFQSGSSPPAESRGGERRRKTLGHSEVKTKRQSTSSRRKTDNFTRVPQQDDGVRVPSRKTFDMPVAKLRQDPQELESDDAGEEFTPEEQADLALVQRQKPGAVDTRRKKKAGSSVGFVQNASLAFLLVILGGFATVWSQEKIKVGYCGAGEPATSLGGVEIPDWAEGVLPQCEPCPQHAICLQNLETHCDPDFVLSPHPFTLGGTIPLPLPPTCEPDSEKERKVKEVADAAVSHLRQRNADFECGTLVDEAGKSLPNSEINEQALKESLSAQRNKRLSQEQFDDLWASALPGIMNREEVVSNYDGTASQRTLKSNSLSRIPLKCALRRSLRQSVEQHIGKLVIICLILIAGFGGKREIADRRESETLAKDLSEKAIATLRQLAAYHAYDPANPEYVGVAHLRDDLMDLDAPPSMKKKVWDKVTKKVEGNTNVRSVVRDLKSGDVIRVWEWVGAASAIPDGKSSTITPKRSDPVLRLSFETRDMSSPANWHESKEMTHWDEGRPIY</sequence>
<dbReference type="AlphaFoldDB" id="A0A6G1GXU7"/>
<evidence type="ECO:0000256" key="1">
    <source>
        <dbReference type="ARBA" id="ARBA00004540"/>
    </source>
</evidence>
<evidence type="ECO:0000313" key="12">
    <source>
        <dbReference type="Proteomes" id="UP000800041"/>
    </source>
</evidence>
<feature type="compositionally biased region" description="Basic residues" evidence="7">
    <location>
        <begin position="121"/>
        <end position="130"/>
    </location>
</feature>
<evidence type="ECO:0000256" key="7">
    <source>
        <dbReference type="SAM" id="MobiDB-lite"/>
    </source>
</evidence>
<feature type="domain" description="HeH/LEM" evidence="10">
    <location>
        <begin position="15"/>
        <end position="49"/>
    </location>
</feature>
<gene>
    <name evidence="11" type="ORF">K402DRAFT_378534</name>
</gene>
<feature type="compositionally biased region" description="Acidic residues" evidence="7">
    <location>
        <begin position="249"/>
        <end position="265"/>
    </location>
</feature>
<keyword evidence="12" id="KW-1185">Reference proteome</keyword>
<evidence type="ECO:0000256" key="6">
    <source>
        <dbReference type="ARBA" id="ARBA00023242"/>
    </source>
</evidence>
<feature type="region of interest" description="Disordered" evidence="7">
    <location>
        <begin position="64"/>
        <end position="265"/>
    </location>
</feature>
<keyword evidence="5 8" id="KW-0472">Membrane</keyword>
<comment type="subcellular location">
    <subcellularLocation>
        <location evidence="1">Nucleus inner membrane</location>
    </subcellularLocation>
</comment>
<dbReference type="Gene3D" id="1.10.720.30">
    <property type="entry name" value="SAP domain"/>
    <property type="match status" value="1"/>
</dbReference>
<dbReference type="InterPro" id="IPR018996">
    <property type="entry name" value="Man1/Src1-like_C"/>
</dbReference>
<dbReference type="CDD" id="cd12935">
    <property type="entry name" value="LEM_like"/>
    <property type="match status" value="1"/>
</dbReference>
<dbReference type="PANTHER" id="PTHR47808:SF2">
    <property type="entry name" value="LEM DOMAIN-CONTAINING PROTEIN 2"/>
    <property type="match status" value="1"/>
</dbReference>
<dbReference type="InterPro" id="IPR025856">
    <property type="entry name" value="HeH/LEM_domain"/>
</dbReference>
<proteinExistence type="predicted"/>
<evidence type="ECO:0008006" key="13">
    <source>
        <dbReference type="Google" id="ProtNLM"/>
    </source>
</evidence>
<name>A0A6G1GXU7_9PEZI</name>
<evidence type="ECO:0000256" key="2">
    <source>
        <dbReference type="ARBA" id="ARBA00022553"/>
    </source>
</evidence>
<protein>
    <recommendedName>
        <fullName evidence="13">LEM-like domain-containing protein</fullName>
    </recommendedName>
</protein>
<dbReference type="Pfam" id="PF09402">
    <property type="entry name" value="MSC"/>
    <property type="match status" value="1"/>
</dbReference>
<keyword evidence="2" id="KW-0597">Phosphoprotein</keyword>
<dbReference type="Pfam" id="PF12949">
    <property type="entry name" value="HeH"/>
    <property type="match status" value="1"/>
</dbReference>
<dbReference type="PANTHER" id="PTHR47808">
    <property type="entry name" value="INNER NUCLEAR MEMBRANE PROTEIN HEH2-RELATED"/>
    <property type="match status" value="1"/>
</dbReference>
<dbReference type="GO" id="GO:0005637">
    <property type="term" value="C:nuclear inner membrane"/>
    <property type="evidence" value="ECO:0007669"/>
    <property type="project" value="UniProtKB-SubCell"/>
</dbReference>
<keyword evidence="3 8" id="KW-0812">Transmembrane</keyword>
<feature type="domain" description="Man1/Src1-like C-terminal" evidence="9">
    <location>
        <begin position="302"/>
        <end position="628"/>
    </location>
</feature>
<evidence type="ECO:0000259" key="10">
    <source>
        <dbReference type="Pfam" id="PF12949"/>
    </source>
</evidence>
<dbReference type="GO" id="GO:0003682">
    <property type="term" value="F:chromatin binding"/>
    <property type="evidence" value="ECO:0007669"/>
    <property type="project" value="InterPro"/>
</dbReference>
<keyword evidence="4 8" id="KW-1133">Transmembrane helix</keyword>
<dbReference type="EMBL" id="ML977160">
    <property type="protein sequence ID" value="KAF1985786.1"/>
    <property type="molecule type" value="Genomic_DNA"/>
</dbReference>
<dbReference type="InterPro" id="IPR044780">
    <property type="entry name" value="Heh2/Src1"/>
</dbReference>
<dbReference type="InterPro" id="IPR041885">
    <property type="entry name" value="MAN1_winged_helix_dom"/>
</dbReference>
<dbReference type="InterPro" id="IPR036361">
    <property type="entry name" value="SAP_dom_sf"/>
</dbReference>
<feature type="region of interest" description="Disordered" evidence="7">
    <location>
        <begin position="661"/>
        <end position="681"/>
    </location>
</feature>
<dbReference type="Gene3D" id="1.10.10.1180">
    <property type="entry name" value="MAN1, winged-helix domain"/>
    <property type="match status" value="1"/>
</dbReference>
<evidence type="ECO:0000256" key="3">
    <source>
        <dbReference type="ARBA" id="ARBA00022692"/>
    </source>
</evidence>
<feature type="compositionally biased region" description="Polar residues" evidence="7">
    <location>
        <begin position="171"/>
        <end position="185"/>
    </location>
</feature>
<feature type="compositionally biased region" description="Basic and acidic residues" evidence="7">
    <location>
        <begin position="666"/>
        <end position="681"/>
    </location>
</feature>